<proteinExistence type="predicted"/>
<name>A0A8T0XBD0_PANVG</name>
<sequence length="189" mass="19794">MILINKHHCSNIKSPTAGHFHHTNVTCMQQHCCAATCAWPGRGSRRRQTQGLRSVRCLASASTPRAAAAGLGSFSLAPGGQRAGGWDTGPGWPRDAKPGRWEGGREGGIGAAAWRQVSAGAGERSGSRSGPLGWRRRLSLWPVAAEWEDQRSRQSPFANPSGWPDGGWRPSGGIGVGVAAGGGLGIRQA</sequence>
<evidence type="ECO:0000313" key="2">
    <source>
        <dbReference type="EMBL" id="KAG2656018.1"/>
    </source>
</evidence>
<reference evidence="2" key="1">
    <citation type="submission" date="2020-05" db="EMBL/GenBank/DDBJ databases">
        <title>WGS assembly of Panicum virgatum.</title>
        <authorList>
            <person name="Lovell J.T."/>
            <person name="Jenkins J."/>
            <person name="Shu S."/>
            <person name="Juenger T.E."/>
            <person name="Schmutz J."/>
        </authorList>
    </citation>
    <scope>NUCLEOTIDE SEQUENCE</scope>
    <source>
        <strain evidence="2">AP13</strain>
    </source>
</reference>
<dbReference type="AlphaFoldDB" id="A0A8T0XBD0"/>
<feature type="region of interest" description="Disordered" evidence="1">
    <location>
        <begin position="149"/>
        <end position="189"/>
    </location>
</feature>
<feature type="compositionally biased region" description="Gly residues" evidence="1">
    <location>
        <begin position="169"/>
        <end position="189"/>
    </location>
</feature>
<gene>
    <name evidence="2" type="ORF">PVAP13_1KG048400</name>
</gene>
<organism evidence="2 3">
    <name type="scientific">Panicum virgatum</name>
    <name type="common">Blackwell switchgrass</name>
    <dbReference type="NCBI Taxonomy" id="38727"/>
    <lineage>
        <taxon>Eukaryota</taxon>
        <taxon>Viridiplantae</taxon>
        <taxon>Streptophyta</taxon>
        <taxon>Embryophyta</taxon>
        <taxon>Tracheophyta</taxon>
        <taxon>Spermatophyta</taxon>
        <taxon>Magnoliopsida</taxon>
        <taxon>Liliopsida</taxon>
        <taxon>Poales</taxon>
        <taxon>Poaceae</taxon>
        <taxon>PACMAD clade</taxon>
        <taxon>Panicoideae</taxon>
        <taxon>Panicodae</taxon>
        <taxon>Paniceae</taxon>
        <taxon>Panicinae</taxon>
        <taxon>Panicum</taxon>
        <taxon>Panicum sect. Hiantes</taxon>
    </lineage>
</organism>
<evidence type="ECO:0000313" key="3">
    <source>
        <dbReference type="Proteomes" id="UP000823388"/>
    </source>
</evidence>
<keyword evidence="3" id="KW-1185">Reference proteome</keyword>
<dbReference type="EMBL" id="CM029037">
    <property type="protein sequence ID" value="KAG2656018.1"/>
    <property type="molecule type" value="Genomic_DNA"/>
</dbReference>
<protein>
    <submittedName>
        <fullName evidence="2">Uncharacterized protein</fullName>
    </submittedName>
</protein>
<comment type="caution">
    <text evidence="2">The sequence shown here is derived from an EMBL/GenBank/DDBJ whole genome shotgun (WGS) entry which is preliminary data.</text>
</comment>
<evidence type="ECO:0000256" key="1">
    <source>
        <dbReference type="SAM" id="MobiDB-lite"/>
    </source>
</evidence>
<dbReference type="Proteomes" id="UP000823388">
    <property type="component" value="Chromosome 1K"/>
</dbReference>
<accession>A0A8T0XBD0</accession>
<feature type="region of interest" description="Disordered" evidence="1">
    <location>
        <begin position="78"/>
        <end position="100"/>
    </location>
</feature>